<dbReference type="Proteomes" id="UP000003026">
    <property type="component" value="Unassembled WGS sequence"/>
</dbReference>
<proteinExistence type="predicted"/>
<comment type="caution">
    <text evidence="1">The sequence shown here is derived from an EMBL/GenBank/DDBJ whole genome shotgun (WGS) entry which is preliminary data.</text>
</comment>
<protein>
    <submittedName>
        <fullName evidence="1">Uncharacterized protein</fullName>
    </submittedName>
</protein>
<organism evidence="1 2">
    <name type="scientific">Helicobacter pylori NQ4044</name>
    <dbReference type="NCBI Taxonomy" id="992028"/>
    <lineage>
        <taxon>Bacteria</taxon>
        <taxon>Pseudomonadati</taxon>
        <taxon>Campylobacterota</taxon>
        <taxon>Epsilonproteobacteria</taxon>
        <taxon>Campylobacterales</taxon>
        <taxon>Helicobacteraceae</taxon>
        <taxon>Helicobacter</taxon>
    </lineage>
</organism>
<reference evidence="1 2" key="1">
    <citation type="submission" date="2012-04" db="EMBL/GenBank/DDBJ databases">
        <title>Genome sequence of Helicobacter pylori NQ4044.</title>
        <authorList>
            <person name="Blanchard T.G."/>
            <person name="Czinn S.J."/>
            <person name="McCracken C."/>
            <person name="Abolude K."/>
            <person name="Maroo A."/>
            <person name="Santana-Cruz I."/>
            <person name="Tallon L.J."/>
            <person name="Ficke F.W.F."/>
        </authorList>
    </citation>
    <scope>NUCLEOTIDE SEQUENCE [LARGE SCALE GENOMIC DNA]</scope>
    <source>
        <strain evidence="1 2">NQ4044</strain>
    </source>
</reference>
<accession>J0JIV5</accession>
<name>J0JIV5_HELPX</name>
<evidence type="ECO:0000313" key="1">
    <source>
        <dbReference type="EMBL" id="EJB38085.1"/>
    </source>
</evidence>
<dbReference type="AlphaFoldDB" id="J0JIV5"/>
<dbReference type="PATRIC" id="fig|992028.3.peg.524"/>
<sequence length="42" mass="4852">MKSKKCFLAFFSQITRANFNQASLIECRNATASHYFTTQKAF</sequence>
<evidence type="ECO:0000313" key="2">
    <source>
        <dbReference type="Proteomes" id="UP000003026"/>
    </source>
</evidence>
<dbReference type="RefSeq" id="WP_001874929.1">
    <property type="nucleotide sequence ID" value="NZ_AKNW01000003.1"/>
</dbReference>
<dbReference type="EMBL" id="AKNW01000003">
    <property type="protein sequence ID" value="EJB38085.1"/>
    <property type="molecule type" value="Genomic_DNA"/>
</dbReference>
<gene>
    <name evidence="1" type="ORF">HPNQ4044_0534</name>
</gene>